<keyword evidence="3" id="KW-1133">Transmembrane helix</keyword>
<reference evidence="4 5" key="1">
    <citation type="submission" date="2015-01" db="EMBL/GenBank/DDBJ databases">
        <title>Genome sequence of Jeotgalibacillus alimentarius.</title>
        <authorList>
            <person name="Goh K.M."/>
            <person name="Chan K.-G."/>
            <person name="Yaakop A.S."/>
            <person name="Ee R."/>
            <person name="Gan H.M."/>
            <person name="Chan C.S."/>
        </authorList>
    </citation>
    <scope>NUCLEOTIDE SEQUENCE [LARGE SCALE GENOMIC DNA]</scope>
    <source>
        <strain evidence="4 5">YKJ-13</strain>
    </source>
</reference>
<feature type="transmembrane region" description="Helical" evidence="3">
    <location>
        <begin position="37"/>
        <end position="56"/>
    </location>
</feature>
<dbReference type="OrthoDB" id="2991180at2"/>
<organism evidence="4 5">
    <name type="scientific">Jeotgalibacillus alimentarius</name>
    <dbReference type="NCBI Taxonomy" id="135826"/>
    <lineage>
        <taxon>Bacteria</taxon>
        <taxon>Bacillati</taxon>
        <taxon>Bacillota</taxon>
        <taxon>Bacilli</taxon>
        <taxon>Bacillales</taxon>
        <taxon>Caryophanaceae</taxon>
        <taxon>Jeotgalibacillus</taxon>
    </lineage>
</organism>
<dbReference type="InterPro" id="IPR039076">
    <property type="entry name" value="DivIC"/>
</dbReference>
<evidence type="ECO:0000256" key="1">
    <source>
        <dbReference type="SAM" id="Coils"/>
    </source>
</evidence>
<protein>
    <submittedName>
        <fullName evidence="4">Cell division protein DIVIC</fullName>
    </submittedName>
</protein>
<feature type="compositionally biased region" description="Basic and acidic residues" evidence="2">
    <location>
        <begin position="17"/>
        <end position="26"/>
    </location>
</feature>
<dbReference type="PANTHER" id="PTHR40027:SF1">
    <property type="entry name" value="CELL DIVISION PROTEIN DIVIC"/>
    <property type="match status" value="1"/>
</dbReference>
<proteinExistence type="predicted"/>
<dbReference type="EMBL" id="JXRQ01000003">
    <property type="protein sequence ID" value="KIL53719.1"/>
    <property type="molecule type" value="Genomic_DNA"/>
</dbReference>
<comment type="caution">
    <text evidence="4">The sequence shown here is derived from an EMBL/GenBank/DDBJ whole genome shotgun (WGS) entry which is preliminary data.</text>
</comment>
<evidence type="ECO:0000256" key="3">
    <source>
        <dbReference type="SAM" id="Phobius"/>
    </source>
</evidence>
<evidence type="ECO:0000313" key="5">
    <source>
        <dbReference type="Proteomes" id="UP000031950"/>
    </source>
</evidence>
<gene>
    <name evidence="4" type="ORF">KP77_00620</name>
</gene>
<accession>A0A0C2SIF3</accession>
<dbReference type="PATRIC" id="fig|135826.4.peg.63"/>
<evidence type="ECO:0000313" key="4">
    <source>
        <dbReference type="EMBL" id="KIL53719.1"/>
    </source>
</evidence>
<keyword evidence="4" id="KW-0132">Cell division</keyword>
<feature type="region of interest" description="Disordered" evidence="2">
    <location>
        <begin position="1"/>
        <end position="30"/>
    </location>
</feature>
<keyword evidence="3" id="KW-0472">Membrane</keyword>
<keyword evidence="5" id="KW-1185">Reference proteome</keyword>
<dbReference type="InterPro" id="IPR007060">
    <property type="entry name" value="FtsL/DivIC"/>
</dbReference>
<evidence type="ECO:0000256" key="2">
    <source>
        <dbReference type="SAM" id="MobiDB-lite"/>
    </source>
</evidence>
<dbReference type="Proteomes" id="UP000031950">
    <property type="component" value="Unassembled WGS sequence"/>
</dbReference>
<dbReference type="PANTHER" id="PTHR40027">
    <property type="entry name" value="CELL DIVISION PROTEIN DIVIC"/>
    <property type="match status" value="1"/>
</dbReference>
<dbReference type="GO" id="GO:0051301">
    <property type="term" value="P:cell division"/>
    <property type="evidence" value="ECO:0007669"/>
    <property type="project" value="UniProtKB-KW"/>
</dbReference>
<feature type="compositionally biased region" description="Polar residues" evidence="2">
    <location>
        <begin position="7"/>
        <end position="16"/>
    </location>
</feature>
<dbReference type="Pfam" id="PF04977">
    <property type="entry name" value="DivIC"/>
    <property type="match status" value="1"/>
</dbReference>
<dbReference type="AlphaFoldDB" id="A0A0C2SIF3"/>
<feature type="coiled-coil region" evidence="1">
    <location>
        <begin position="55"/>
        <end position="96"/>
    </location>
</feature>
<keyword evidence="4" id="KW-0131">Cell cycle</keyword>
<name>A0A0C2SIF3_9BACL</name>
<dbReference type="STRING" id="135826.KP77_00620"/>
<dbReference type="RefSeq" id="WP_041120787.1">
    <property type="nucleotide sequence ID" value="NZ_JXRQ01000003.1"/>
</dbReference>
<sequence>MEKPRRNVTSLDNQYTAERERNESNRQSHKKRLARRLTAFFIMAATVSGVLISSMVTQASVLEDKQNEKAQLEEKIVELGKQEDHLRNEIIKLNDDEYIAKLARRDYFLSESGEIIFTIPEDQPAARKEQNDPTE</sequence>
<keyword evidence="3" id="KW-0812">Transmembrane</keyword>
<keyword evidence="1" id="KW-0175">Coiled coil</keyword>